<dbReference type="EnsemblPlants" id="OMERI09G00730.1">
    <property type="protein sequence ID" value="OMERI09G00730.1"/>
    <property type="gene ID" value="OMERI09G00730"/>
</dbReference>
<reference evidence="2" key="2">
    <citation type="submission" date="2018-05" db="EMBL/GenBank/DDBJ databases">
        <title>OmerRS3 (Oryza meridionalis Reference Sequence Version 3).</title>
        <authorList>
            <person name="Zhang J."/>
            <person name="Kudrna D."/>
            <person name="Lee S."/>
            <person name="Talag J."/>
            <person name="Welchert J."/>
            <person name="Wing R.A."/>
        </authorList>
    </citation>
    <scope>NUCLEOTIDE SEQUENCE [LARGE SCALE GENOMIC DNA]</scope>
    <source>
        <strain evidence="2">cv. OR44</strain>
    </source>
</reference>
<feature type="region of interest" description="Disordered" evidence="1">
    <location>
        <begin position="1"/>
        <end position="32"/>
    </location>
</feature>
<dbReference type="AlphaFoldDB" id="A0A0E0EPH5"/>
<evidence type="ECO:0000313" key="3">
    <source>
        <dbReference type="Proteomes" id="UP000008021"/>
    </source>
</evidence>
<evidence type="ECO:0000313" key="2">
    <source>
        <dbReference type="EnsemblPlants" id="OMERI09G00730.1"/>
    </source>
</evidence>
<accession>A0A0E0EPH5</accession>
<evidence type="ECO:0000256" key="1">
    <source>
        <dbReference type="SAM" id="MobiDB-lite"/>
    </source>
</evidence>
<dbReference type="Gramene" id="OMERI09G00730.1">
    <property type="protein sequence ID" value="OMERI09G00730.1"/>
    <property type="gene ID" value="OMERI09G00730"/>
</dbReference>
<sequence length="78" mass="8990">MLHHRPTSADMWDHCTGAPRRPAFKRRRPHHTRRQLLLTRRLLTTGCTSSRHAGLLHHWTRLSRHAGLPPPAAPLKPC</sequence>
<dbReference type="HOGENOM" id="CLU_166413_0_0_1"/>
<name>A0A0E0EPH5_9ORYZ</name>
<keyword evidence="3" id="KW-1185">Reference proteome</keyword>
<dbReference type="Proteomes" id="UP000008021">
    <property type="component" value="Chromosome 9"/>
</dbReference>
<reference evidence="2" key="1">
    <citation type="submission" date="2015-04" db="UniProtKB">
        <authorList>
            <consortium name="EnsemblPlants"/>
        </authorList>
    </citation>
    <scope>IDENTIFICATION</scope>
</reference>
<organism evidence="2">
    <name type="scientific">Oryza meridionalis</name>
    <dbReference type="NCBI Taxonomy" id="40149"/>
    <lineage>
        <taxon>Eukaryota</taxon>
        <taxon>Viridiplantae</taxon>
        <taxon>Streptophyta</taxon>
        <taxon>Embryophyta</taxon>
        <taxon>Tracheophyta</taxon>
        <taxon>Spermatophyta</taxon>
        <taxon>Magnoliopsida</taxon>
        <taxon>Liliopsida</taxon>
        <taxon>Poales</taxon>
        <taxon>Poaceae</taxon>
        <taxon>BOP clade</taxon>
        <taxon>Oryzoideae</taxon>
        <taxon>Oryzeae</taxon>
        <taxon>Oryzinae</taxon>
        <taxon>Oryza</taxon>
    </lineage>
</organism>
<proteinExistence type="predicted"/>
<protein>
    <submittedName>
        <fullName evidence="2">Uncharacterized protein</fullName>
    </submittedName>
</protein>
<feature type="compositionally biased region" description="Basic residues" evidence="1">
    <location>
        <begin position="22"/>
        <end position="32"/>
    </location>
</feature>